<feature type="compositionally biased region" description="Polar residues" evidence="1">
    <location>
        <begin position="91"/>
        <end position="103"/>
    </location>
</feature>
<reference evidence="2 3" key="2">
    <citation type="submission" date="2017-10" db="EMBL/GenBank/DDBJ databases">
        <title>Extensive intraspecific genome diversity in a model arbuscular mycorrhizal fungus.</title>
        <authorList>
            <person name="Chen E.C.H."/>
            <person name="Morin E."/>
            <person name="Baudet D."/>
            <person name="Noel J."/>
            <person name="Ndikumana S."/>
            <person name="Charron P."/>
            <person name="St-Onge C."/>
            <person name="Giorgi J."/>
            <person name="Grigoriev I.V."/>
            <person name="Roux C."/>
            <person name="Martin F.M."/>
            <person name="Corradi N."/>
        </authorList>
    </citation>
    <scope>NUCLEOTIDE SEQUENCE [LARGE SCALE GENOMIC DNA]</scope>
    <source>
        <strain evidence="2 3">C2</strain>
    </source>
</reference>
<dbReference type="EMBL" id="LLXL01000405">
    <property type="protein sequence ID" value="PKK72933.1"/>
    <property type="molecule type" value="Genomic_DNA"/>
</dbReference>
<comment type="caution">
    <text evidence="2">The sequence shown here is derived from an EMBL/GenBank/DDBJ whole genome shotgun (WGS) entry which is preliminary data.</text>
</comment>
<sequence length="119" mass="13706">MVKIVLKEEYKEKFECSDFGIRLEMDILVEESNEEKKMRRCTNSELSEVAEVDNDVELNIKIDKEFRNEDNKNSGTKEVNAPDGSKILGQGRNNSAEKNSTAKQDMKKDESVEFKYTFG</sequence>
<dbReference type="AlphaFoldDB" id="A0A2N1NGD0"/>
<dbReference type="Proteomes" id="UP000233469">
    <property type="component" value="Unassembled WGS sequence"/>
</dbReference>
<organism evidence="2 3">
    <name type="scientific">Rhizophagus irregularis</name>
    <dbReference type="NCBI Taxonomy" id="588596"/>
    <lineage>
        <taxon>Eukaryota</taxon>
        <taxon>Fungi</taxon>
        <taxon>Fungi incertae sedis</taxon>
        <taxon>Mucoromycota</taxon>
        <taxon>Glomeromycotina</taxon>
        <taxon>Glomeromycetes</taxon>
        <taxon>Glomerales</taxon>
        <taxon>Glomeraceae</taxon>
        <taxon>Rhizophagus</taxon>
    </lineage>
</organism>
<reference evidence="2 3" key="1">
    <citation type="submission" date="2016-04" db="EMBL/GenBank/DDBJ databases">
        <title>Genome analyses suggest a sexual origin of heterokaryosis in a supposedly ancient asexual fungus.</title>
        <authorList>
            <person name="Ropars J."/>
            <person name="Sedzielewska K."/>
            <person name="Noel J."/>
            <person name="Charron P."/>
            <person name="Farinelli L."/>
            <person name="Marton T."/>
            <person name="Kruger M."/>
            <person name="Pelin A."/>
            <person name="Brachmann A."/>
            <person name="Corradi N."/>
        </authorList>
    </citation>
    <scope>NUCLEOTIDE SEQUENCE [LARGE SCALE GENOMIC DNA]</scope>
    <source>
        <strain evidence="2 3">C2</strain>
    </source>
</reference>
<feature type="region of interest" description="Disordered" evidence="1">
    <location>
        <begin position="66"/>
        <end position="119"/>
    </location>
</feature>
<accession>A0A2N1NGD0</accession>
<dbReference type="VEuPathDB" id="FungiDB:FUN_016027"/>
<name>A0A2N1NGD0_9GLOM</name>
<evidence type="ECO:0000313" key="3">
    <source>
        <dbReference type="Proteomes" id="UP000233469"/>
    </source>
</evidence>
<evidence type="ECO:0000313" key="2">
    <source>
        <dbReference type="EMBL" id="PKK72933.1"/>
    </source>
</evidence>
<gene>
    <name evidence="2" type="ORF">RhiirC2_776606</name>
</gene>
<protein>
    <submittedName>
        <fullName evidence="2">Uncharacterized protein</fullName>
    </submittedName>
</protein>
<feature type="compositionally biased region" description="Basic and acidic residues" evidence="1">
    <location>
        <begin position="104"/>
        <end position="113"/>
    </location>
</feature>
<evidence type="ECO:0000256" key="1">
    <source>
        <dbReference type="SAM" id="MobiDB-lite"/>
    </source>
</evidence>
<proteinExistence type="predicted"/>